<dbReference type="GeneTree" id="ENSGT00950000183181"/>
<feature type="region of interest" description="Disordered" evidence="7">
    <location>
        <begin position="497"/>
        <end position="552"/>
    </location>
</feature>
<proteinExistence type="inferred from homology"/>
<evidence type="ECO:0000256" key="1">
    <source>
        <dbReference type="ARBA" id="ARBA00004496"/>
    </source>
</evidence>
<dbReference type="GO" id="GO:0016055">
    <property type="term" value="P:Wnt signaling pathway"/>
    <property type="evidence" value="ECO:0007669"/>
    <property type="project" value="UniProtKB-KW"/>
</dbReference>
<evidence type="ECO:0000256" key="3">
    <source>
        <dbReference type="ARBA" id="ARBA00022473"/>
    </source>
</evidence>
<feature type="region of interest" description="Disordered" evidence="7">
    <location>
        <begin position="630"/>
        <end position="683"/>
    </location>
</feature>
<dbReference type="GO" id="GO:0090090">
    <property type="term" value="P:negative regulation of canonical Wnt signaling pathway"/>
    <property type="evidence" value="ECO:0007669"/>
    <property type="project" value="TreeGrafter"/>
</dbReference>
<dbReference type="GO" id="GO:0005737">
    <property type="term" value="C:cytoplasm"/>
    <property type="evidence" value="ECO:0007669"/>
    <property type="project" value="UniProtKB-SubCell"/>
</dbReference>
<reference evidence="8" key="3">
    <citation type="submission" date="2025-09" db="UniProtKB">
        <authorList>
            <consortium name="Ensembl"/>
        </authorList>
    </citation>
    <scope>IDENTIFICATION</scope>
</reference>
<dbReference type="Proteomes" id="UP000694620">
    <property type="component" value="Chromosome 16"/>
</dbReference>
<accession>A0A8C4SXD8</accession>
<feature type="region of interest" description="Disordered" evidence="7">
    <location>
        <begin position="359"/>
        <end position="450"/>
    </location>
</feature>
<keyword evidence="4" id="KW-0963">Cytoplasm</keyword>
<dbReference type="PANTHER" id="PTHR15919">
    <property type="entry name" value="DAPPER-RELATED"/>
    <property type="match status" value="1"/>
</dbReference>
<evidence type="ECO:0000256" key="6">
    <source>
        <dbReference type="ARBA" id="ARBA00023054"/>
    </source>
</evidence>
<dbReference type="Ensembl" id="ENSECRT00000023783.1">
    <property type="protein sequence ID" value="ENSECRP00000023280.1"/>
    <property type="gene ID" value="ENSECRG00000015766.1"/>
</dbReference>
<evidence type="ECO:0000256" key="7">
    <source>
        <dbReference type="SAM" id="MobiDB-lite"/>
    </source>
</evidence>
<dbReference type="GO" id="GO:2000095">
    <property type="term" value="P:regulation of Wnt signaling pathway, planar cell polarity pathway"/>
    <property type="evidence" value="ECO:0007669"/>
    <property type="project" value="TreeGrafter"/>
</dbReference>
<dbReference type="Pfam" id="PF15268">
    <property type="entry name" value="Dapper"/>
    <property type="match status" value="1"/>
</dbReference>
<evidence type="ECO:0000256" key="2">
    <source>
        <dbReference type="ARBA" id="ARBA00010807"/>
    </source>
</evidence>
<evidence type="ECO:0000313" key="8">
    <source>
        <dbReference type="Ensembl" id="ENSECRP00000023280.1"/>
    </source>
</evidence>
<gene>
    <name evidence="8" type="primary">DACT1</name>
    <name evidence="8" type="synonym">dact1</name>
</gene>
<dbReference type="PANTHER" id="PTHR15919:SF12">
    <property type="entry name" value="DAPPER HOMOLOG 1"/>
    <property type="match status" value="1"/>
</dbReference>
<dbReference type="GO" id="GO:0046329">
    <property type="term" value="P:negative regulation of JNK cascade"/>
    <property type="evidence" value="ECO:0007669"/>
    <property type="project" value="TreeGrafter"/>
</dbReference>
<comment type="subcellular location">
    <subcellularLocation>
        <location evidence="1">Cytoplasm</location>
    </subcellularLocation>
</comment>
<keyword evidence="9" id="KW-1185">Reference proteome</keyword>
<feature type="compositionally biased region" description="Basic and acidic residues" evidence="7">
    <location>
        <begin position="426"/>
        <end position="437"/>
    </location>
</feature>
<organism evidence="8 9">
    <name type="scientific">Erpetoichthys calabaricus</name>
    <name type="common">Rope fish</name>
    <name type="synonym">Calamoichthys calabaricus</name>
    <dbReference type="NCBI Taxonomy" id="27687"/>
    <lineage>
        <taxon>Eukaryota</taxon>
        <taxon>Metazoa</taxon>
        <taxon>Chordata</taxon>
        <taxon>Craniata</taxon>
        <taxon>Vertebrata</taxon>
        <taxon>Euteleostomi</taxon>
        <taxon>Actinopterygii</taxon>
        <taxon>Polypteriformes</taxon>
        <taxon>Polypteridae</taxon>
        <taxon>Erpetoichthys</taxon>
    </lineage>
</organism>
<sequence length="715" mass="78109">MDGEPERLRSRERLEASLAGLGELEYLRRRQELLVRSALRLQERSYPSPQDRLLEENISLLKKQLNCLRKRDAGLLMQLQDLDRQISELRLDSEKPSDHVEADSRPSSGFYELSDGASGSLSNSSNSVFSECLSSCHSSTCFCSPLEASLSIPDGQPKCADDLMAWTECADGHCQDQHLGTGRRSASVPVVDGSPDVQIKYQCDLISRNGIDVYRYPSPLHAVAVQSPMFFQSLVGHFRDEALQLRGNDSAKGDPTPVLQSPFSPPTKRLESYILGLLQKRAQPVRTNKPRTSVNADPAKGILRQGSVCAKQVTGGPQVKAARTNCTRTADCGVQASPGKQWLAEAKVELRHPAACPCPPDQRGASGSLPKKRAPGVTKGLPLGGAGEVSQTHVLASPKDTVRRHSAKAEESKGTASPKKGLKLPAVDERPILELRSEGSSSQSLEEGSRHMVSAHCVPAQKQAVKLRKGLRAVKVVKTRSATSRGKVQANVVPEACREKSRTANVKYRIPSEAPKKSLSKTKRNGSSPNDGGPPVRHSKHAGHSREVVLTKPRYKRSDYRRYKTLGDSSYDEALRRARRRHKREAAGQLSTLYMPSKLSYPSPYACTGSDSEYSAECASLFHSTVLDTSEDEQSNYTTNRFGDSESSVDEADFVRDSSSSGDSEESGGLVWPQFGQAPTGPPQAEAFVKIKASHNLKKKILRFRSGSLKLMTTV</sequence>
<keyword evidence="6" id="KW-0175">Coiled coil</keyword>
<keyword evidence="5" id="KW-0879">Wnt signaling pathway</keyword>
<comment type="similarity">
    <text evidence="2">Belongs to the dapper family.</text>
</comment>
<reference evidence="8" key="1">
    <citation type="submission" date="2021-06" db="EMBL/GenBank/DDBJ databases">
        <authorList>
            <consortium name="Wellcome Sanger Institute Data Sharing"/>
        </authorList>
    </citation>
    <scope>NUCLEOTIDE SEQUENCE [LARGE SCALE GENOMIC DNA]</scope>
</reference>
<feature type="compositionally biased region" description="Basic and acidic residues" evidence="7">
    <location>
        <begin position="400"/>
        <end position="413"/>
    </location>
</feature>
<protein>
    <submittedName>
        <fullName evidence="8">Dishevelled-binding antagonist of beta-catenin 1</fullName>
    </submittedName>
</protein>
<reference evidence="8" key="2">
    <citation type="submission" date="2025-08" db="UniProtKB">
        <authorList>
            <consortium name="Ensembl"/>
        </authorList>
    </citation>
    <scope>IDENTIFICATION</scope>
</reference>
<dbReference type="InterPro" id="IPR024843">
    <property type="entry name" value="Dapper"/>
</dbReference>
<dbReference type="AlphaFoldDB" id="A0A8C4SXD8"/>
<evidence type="ECO:0000313" key="9">
    <source>
        <dbReference type="Proteomes" id="UP000694620"/>
    </source>
</evidence>
<name>A0A8C4SXD8_ERPCA</name>
<keyword evidence="3" id="KW-0217">Developmental protein</keyword>
<feature type="compositionally biased region" description="Polar residues" evidence="7">
    <location>
        <begin position="635"/>
        <end position="646"/>
    </location>
</feature>
<evidence type="ECO:0000256" key="4">
    <source>
        <dbReference type="ARBA" id="ARBA00022490"/>
    </source>
</evidence>
<evidence type="ECO:0000256" key="5">
    <source>
        <dbReference type="ARBA" id="ARBA00022687"/>
    </source>
</evidence>